<feature type="transmembrane region" description="Helical" evidence="6">
    <location>
        <begin position="40"/>
        <end position="64"/>
    </location>
</feature>
<keyword evidence="8" id="KW-1185">Reference proteome</keyword>
<keyword evidence="5 6" id="KW-0472">Membrane</keyword>
<organism evidence="7 8">
    <name type="scientific">Etheostoma spectabile</name>
    <name type="common">orangethroat darter</name>
    <dbReference type="NCBI Taxonomy" id="54343"/>
    <lineage>
        <taxon>Eukaryota</taxon>
        <taxon>Metazoa</taxon>
        <taxon>Chordata</taxon>
        <taxon>Craniata</taxon>
        <taxon>Vertebrata</taxon>
        <taxon>Euteleostomi</taxon>
        <taxon>Actinopterygii</taxon>
        <taxon>Neopterygii</taxon>
        <taxon>Teleostei</taxon>
        <taxon>Neoteleostei</taxon>
        <taxon>Acanthomorphata</taxon>
        <taxon>Eupercaria</taxon>
        <taxon>Perciformes</taxon>
        <taxon>Percoidei</taxon>
        <taxon>Percidae</taxon>
        <taxon>Etheostomatinae</taxon>
        <taxon>Etheostoma</taxon>
    </lineage>
</organism>
<evidence type="ECO:0000256" key="6">
    <source>
        <dbReference type="SAM" id="Phobius"/>
    </source>
</evidence>
<evidence type="ECO:0000313" key="7">
    <source>
        <dbReference type="EMBL" id="KAA8591338.1"/>
    </source>
</evidence>
<evidence type="ECO:0000313" key="8">
    <source>
        <dbReference type="Proteomes" id="UP000327493"/>
    </source>
</evidence>
<accession>A0A5J5D9E9</accession>
<gene>
    <name evidence="7" type="ORF">FQN60_002281</name>
</gene>
<feature type="non-terminal residue" evidence="7">
    <location>
        <position position="148"/>
    </location>
</feature>
<evidence type="ECO:0000256" key="4">
    <source>
        <dbReference type="ARBA" id="ARBA00022989"/>
    </source>
</evidence>
<dbReference type="PANTHER" id="PTHR19282">
    <property type="entry name" value="TETRASPANIN"/>
    <property type="match status" value="1"/>
</dbReference>
<dbReference type="PROSITE" id="PS00421">
    <property type="entry name" value="TM4_1"/>
    <property type="match status" value="1"/>
</dbReference>
<dbReference type="Proteomes" id="UP000327493">
    <property type="component" value="Chromosome 7"/>
</dbReference>
<dbReference type="AlphaFoldDB" id="A0A5J5D9E9"/>
<dbReference type="InterPro" id="IPR008952">
    <property type="entry name" value="Tetraspanin_EC2_sf"/>
</dbReference>
<dbReference type="InterPro" id="IPR018499">
    <property type="entry name" value="Tetraspanin/Peripherin"/>
</dbReference>
<comment type="similarity">
    <text evidence="2">Belongs to the tetraspanin (TM4SF) family.</text>
</comment>
<evidence type="ECO:0000256" key="3">
    <source>
        <dbReference type="ARBA" id="ARBA00022692"/>
    </source>
</evidence>
<dbReference type="PANTHER" id="PTHR19282:SF456">
    <property type="entry name" value="CD63 MOLECULE"/>
    <property type="match status" value="1"/>
</dbReference>
<dbReference type="GO" id="GO:0005886">
    <property type="term" value="C:plasma membrane"/>
    <property type="evidence" value="ECO:0007669"/>
    <property type="project" value="TreeGrafter"/>
</dbReference>
<sequence>MMKNASASGPAIVLIAVGVVIFFIAFFGCCGAWKENHCMVATFTVLLVLVILVEIAAVIAGYVFRNKLTDVVQDSLKNMISDYENGTAEFQHSLDKLQEDLKCCGFNGSSDWKDFSSDKKSVPDSCCVKVTPKCGVGAMTDAAKVHQE</sequence>
<name>A0A5J5D9E9_9PERO</name>
<evidence type="ECO:0000256" key="5">
    <source>
        <dbReference type="ARBA" id="ARBA00023136"/>
    </source>
</evidence>
<reference evidence="7 8" key="1">
    <citation type="submission" date="2019-08" db="EMBL/GenBank/DDBJ databases">
        <title>A chromosome-level genome assembly, high-density linkage maps, and genome scans reveal the genomic architecture of hybrid incompatibilities underlying speciation via character displacement in darters (Percidae: Etheostominae).</title>
        <authorList>
            <person name="Moran R.L."/>
            <person name="Catchen J.M."/>
            <person name="Fuller R.C."/>
        </authorList>
    </citation>
    <scope>NUCLEOTIDE SEQUENCE [LARGE SCALE GENOMIC DNA]</scope>
    <source>
        <strain evidence="7">EspeVRDwgs_2016</strain>
        <tissue evidence="7">Muscle</tissue>
    </source>
</reference>
<dbReference type="InterPro" id="IPR018503">
    <property type="entry name" value="Tetraspanin_CS"/>
</dbReference>
<dbReference type="Pfam" id="PF00335">
    <property type="entry name" value="Tetraspanin"/>
    <property type="match status" value="1"/>
</dbReference>
<proteinExistence type="inferred from homology"/>
<evidence type="ECO:0000256" key="2">
    <source>
        <dbReference type="ARBA" id="ARBA00006840"/>
    </source>
</evidence>
<dbReference type="GO" id="GO:1900746">
    <property type="term" value="P:regulation of vascular endothelial growth factor signaling pathway"/>
    <property type="evidence" value="ECO:0007669"/>
    <property type="project" value="TreeGrafter"/>
</dbReference>
<comment type="subcellular location">
    <subcellularLocation>
        <location evidence="1">Membrane</location>
        <topology evidence="1">Multi-pass membrane protein</topology>
    </subcellularLocation>
</comment>
<protein>
    <submittedName>
        <fullName evidence="7">Uncharacterized protein</fullName>
    </submittedName>
</protein>
<comment type="caution">
    <text evidence="7">The sequence shown here is derived from an EMBL/GenBank/DDBJ whole genome shotgun (WGS) entry which is preliminary data.</text>
</comment>
<feature type="transmembrane region" description="Helical" evidence="6">
    <location>
        <begin position="12"/>
        <end position="34"/>
    </location>
</feature>
<dbReference type="PROSITE" id="PS51257">
    <property type="entry name" value="PROKAR_LIPOPROTEIN"/>
    <property type="match status" value="1"/>
</dbReference>
<dbReference type="PRINTS" id="PR00259">
    <property type="entry name" value="TMFOUR"/>
</dbReference>
<dbReference type="SUPFAM" id="SSF48652">
    <property type="entry name" value="Tetraspanin"/>
    <property type="match status" value="1"/>
</dbReference>
<dbReference type="Gene3D" id="1.10.1450.10">
    <property type="entry name" value="Tetraspanin"/>
    <property type="match status" value="1"/>
</dbReference>
<keyword evidence="4 6" id="KW-1133">Transmembrane helix</keyword>
<evidence type="ECO:0000256" key="1">
    <source>
        <dbReference type="ARBA" id="ARBA00004141"/>
    </source>
</evidence>
<dbReference type="EMBL" id="VOFY01000007">
    <property type="protein sequence ID" value="KAA8591338.1"/>
    <property type="molecule type" value="Genomic_DNA"/>
</dbReference>
<keyword evidence="3 6" id="KW-0812">Transmembrane</keyword>